<evidence type="ECO:0000256" key="1">
    <source>
        <dbReference type="ARBA" id="ARBA00022679"/>
    </source>
</evidence>
<reference evidence="7 8" key="1">
    <citation type="submission" date="2016-05" db="EMBL/GenBank/DDBJ databases">
        <title>First whole genome sequencing of Entamoeba histolytica HM1:IMSS-clone-6.</title>
        <authorList>
            <person name="Mukherjee Avik.K."/>
            <person name="Izumyama S."/>
            <person name="Nakada-Tsukui K."/>
            <person name="Nozaki T."/>
        </authorList>
    </citation>
    <scope>NUCLEOTIDE SEQUENCE [LARGE SCALE GENOMIC DNA]</scope>
    <source>
        <strain evidence="7 8">HM1:IMSS clone 6</strain>
    </source>
</reference>
<evidence type="ECO:0000256" key="2">
    <source>
        <dbReference type="ARBA" id="ARBA00022695"/>
    </source>
</evidence>
<dbReference type="AlphaFoldDB" id="A0A5K1TVB0"/>
<dbReference type="InterPro" id="IPR005835">
    <property type="entry name" value="NTP_transferase_dom"/>
</dbReference>
<evidence type="ECO:0000256" key="4">
    <source>
        <dbReference type="ARBA" id="ARBA00023134"/>
    </source>
</evidence>
<gene>
    <name evidence="7" type="ORF">CL6EHI_052810</name>
</gene>
<comment type="caution">
    <text evidence="7">The sequence shown here is derived from an EMBL/GenBank/DDBJ whole genome shotgun (WGS) entry which is preliminary data.</text>
</comment>
<dbReference type="Gene3D" id="3.90.550.10">
    <property type="entry name" value="Spore Coat Polysaccharide Biosynthesis Protein SpsA, Chain A"/>
    <property type="match status" value="1"/>
</dbReference>
<dbReference type="InterPro" id="IPR054566">
    <property type="entry name" value="ManC/GMP-like_b-helix"/>
</dbReference>
<dbReference type="SUPFAM" id="SSF53448">
    <property type="entry name" value="Nucleotide-diphospho-sugar transferases"/>
    <property type="match status" value="1"/>
</dbReference>
<dbReference type="OMA" id="WSDLGNF"/>
<evidence type="ECO:0000259" key="5">
    <source>
        <dbReference type="Pfam" id="PF00483"/>
    </source>
</evidence>
<dbReference type="VEuPathDB" id="AmoebaDB:EHI7A_054110"/>
<evidence type="ECO:0000256" key="3">
    <source>
        <dbReference type="ARBA" id="ARBA00022741"/>
    </source>
</evidence>
<dbReference type="SUPFAM" id="SSF159283">
    <property type="entry name" value="Guanosine diphospho-D-mannose pyrophosphorylase/mannose-6-phosphate isomerase linker domain"/>
    <property type="match status" value="1"/>
</dbReference>
<dbReference type="EMBL" id="BDEQ01000001">
    <property type="protein sequence ID" value="GAT95981.1"/>
    <property type="molecule type" value="Genomic_DNA"/>
</dbReference>
<dbReference type="CDD" id="cd02509">
    <property type="entry name" value="GDP-M1P_Guanylyltransferase"/>
    <property type="match status" value="1"/>
</dbReference>
<dbReference type="PANTHER" id="PTHR46390:SF1">
    <property type="entry name" value="MANNOSE-1-PHOSPHATE GUANYLYLTRANSFERASE"/>
    <property type="match status" value="1"/>
</dbReference>
<keyword evidence="3" id="KW-0547">Nucleotide-binding</keyword>
<dbReference type="Pfam" id="PF00483">
    <property type="entry name" value="NTP_transferase"/>
    <property type="match status" value="1"/>
</dbReference>
<proteinExistence type="predicted"/>
<dbReference type="VEuPathDB" id="AmoebaDB:EHI_052810"/>
<dbReference type="FunFam" id="3.90.550.10:FF:000046">
    <property type="entry name" value="Mannose-1-phosphate guanylyltransferase (GDP)"/>
    <property type="match status" value="1"/>
</dbReference>
<dbReference type="VEuPathDB" id="AmoebaDB:KM1_099490"/>
<feature type="domain" description="MannoseP isomerase/GMP-like beta-helix" evidence="6">
    <location>
        <begin position="303"/>
        <end position="347"/>
    </location>
</feature>
<accession>A0A5K1TVB0</accession>
<dbReference type="GO" id="GO:0004475">
    <property type="term" value="F:mannose-1-phosphate guanylyltransferase (GTP) activity"/>
    <property type="evidence" value="ECO:0007669"/>
    <property type="project" value="InterPro"/>
</dbReference>
<keyword evidence="1 7" id="KW-0808">Transferase</keyword>
<dbReference type="VEuPathDB" id="AmoebaDB:EHI5A_066510"/>
<keyword evidence="4" id="KW-0342">GTP-binding</keyword>
<organism evidence="7 8">
    <name type="scientific">Entamoeba histolytica</name>
    <dbReference type="NCBI Taxonomy" id="5759"/>
    <lineage>
        <taxon>Eukaryota</taxon>
        <taxon>Amoebozoa</taxon>
        <taxon>Evosea</taxon>
        <taxon>Archamoebae</taxon>
        <taxon>Mastigamoebida</taxon>
        <taxon>Entamoebidae</taxon>
        <taxon>Entamoeba</taxon>
    </lineage>
</organism>
<dbReference type="GO" id="GO:0005525">
    <property type="term" value="F:GTP binding"/>
    <property type="evidence" value="ECO:0007669"/>
    <property type="project" value="UniProtKB-KW"/>
</dbReference>
<dbReference type="Proteomes" id="UP000078387">
    <property type="component" value="Unassembled WGS sequence"/>
</dbReference>
<dbReference type="VEuPathDB" id="AmoebaDB:EHI8A_060820"/>
<protein>
    <submittedName>
        <fullName evidence="7">Mannose 1 phosphate guanylyltransferase putative</fullName>
    </submittedName>
</protein>
<evidence type="ECO:0000259" key="6">
    <source>
        <dbReference type="Pfam" id="PF22640"/>
    </source>
</evidence>
<sequence length="358" mass="40594">MEHRYCVIMAGGVGARFWPLSRESKPKQFLDIMHVGRTFIQMTFDRLSSIIPVKNFIVVTSIQYRGLVQEQLPEIPVENILCEPYRRNTAPCVAYASHWICSRDPEGVMIVAPSDHLITDVKKFIKVVHEAFSFIETHPNKLMTLGMTPTRPETGYGYINYNNNQFIEGNISEVYKFVEKPSMDKALEYLASGNYAWNAGIFLWTAKTIINQLKQFAPTVEQYFADIKDKFNTPDEVSSANNAYEKCSSISIDYAVMEKSNDVTVICSEFGWSDVGTWGSLHTLQQKDDQQNVSDGSELYNCHNCIVHKSSNKYVVVEGLNDYIIADTEDALLICSLKNEQKIRDFVSDAKKKNAGVV</sequence>
<evidence type="ECO:0000313" key="8">
    <source>
        <dbReference type="Proteomes" id="UP000078387"/>
    </source>
</evidence>
<dbReference type="GO" id="GO:0009298">
    <property type="term" value="P:GDP-mannose biosynthetic process"/>
    <property type="evidence" value="ECO:0007669"/>
    <property type="project" value="TreeGrafter"/>
</dbReference>
<dbReference type="InterPro" id="IPR051161">
    <property type="entry name" value="Mannose-6P_isomerase_type2"/>
</dbReference>
<dbReference type="InterPro" id="IPR049577">
    <property type="entry name" value="GMPP_N"/>
</dbReference>
<feature type="domain" description="Nucleotidyl transferase" evidence="5">
    <location>
        <begin position="7"/>
        <end position="290"/>
    </location>
</feature>
<dbReference type="PANTHER" id="PTHR46390">
    <property type="entry name" value="MANNOSE-1-PHOSPHATE GUANYLYLTRANSFERASE"/>
    <property type="match status" value="1"/>
</dbReference>
<dbReference type="Pfam" id="PF22640">
    <property type="entry name" value="ManC_GMP_beta-helix"/>
    <property type="match status" value="1"/>
</dbReference>
<keyword evidence="2 7" id="KW-0548">Nucleotidyltransferase</keyword>
<dbReference type="InterPro" id="IPR029044">
    <property type="entry name" value="Nucleotide-diphossugar_trans"/>
</dbReference>
<name>A0A5K1TVB0_ENTHI</name>
<evidence type="ECO:0000313" key="7">
    <source>
        <dbReference type="EMBL" id="GAT95981.1"/>
    </source>
</evidence>